<keyword evidence="4" id="KW-0597">Phosphoprotein</keyword>
<dbReference type="InterPro" id="IPR007737">
    <property type="entry name" value="Mga_HTH"/>
</dbReference>
<keyword evidence="3" id="KW-0963">Cytoplasm</keyword>
<dbReference type="GO" id="GO:0016301">
    <property type="term" value="F:kinase activity"/>
    <property type="evidence" value="ECO:0007669"/>
    <property type="project" value="UniProtKB-KW"/>
</dbReference>
<dbReference type="Pfam" id="PF00359">
    <property type="entry name" value="PTS_EIIA_2"/>
    <property type="match status" value="1"/>
</dbReference>
<dbReference type="Gene3D" id="1.10.10.10">
    <property type="entry name" value="Winged helix-like DNA-binding domain superfamily/Winged helix DNA-binding domain"/>
    <property type="match status" value="1"/>
</dbReference>
<evidence type="ECO:0000256" key="4">
    <source>
        <dbReference type="ARBA" id="ARBA00022553"/>
    </source>
</evidence>
<dbReference type="AlphaFoldDB" id="A0A369ATP9"/>
<dbReference type="PROSITE" id="PS51099">
    <property type="entry name" value="PTS_EIIB_TYPE_2"/>
    <property type="match status" value="1"/>
</dbReference>
<protein>
    <recommendedName>
        <fullName evidence="10">Ascorbate-specific PTS system EIIA component</fullName>
    </recommendedName>
    <alternativeName>
        <fullName evidence="11">Ascorbate-specific phosphotransferase enzyme IIA component</fullName>
    </alternativeName>
</protein>
<dbReference type="SUPFAM" id="SSF55804">
    <property type="entry name" value="Phoshotransferase/anion transport protein"/>
    <property type="match status" value="1"/>
</dbReference>
<dbReference type="PANTHER" id="PTHR36203">
    <property type="entry name" value="ASCORBATE-SPECIFIC PTS SYSTEM EIIA COMPONENT"/>
    <property type="match status" value="1"/>
</dbReference>
<keyword evidence="7" id="KW-0418">Kinase</keyword>
<dbReference type="Gene3D" id="1.10.1790.10">
    <property type="entry name" value="PRD domain"/>
    <property type="match status" value="1"/>
</dbReference>
<dbReference type="OrthoDB" id="369398at2"/>
<dbReference type="InterPro" id="IPR036388">
    <property type="entry name" value="WH-like_DNA-bd_sf"/>
</dbReference>
<dbReference type="PROSITE" id="PS51094">
    <property type="entry name" value="PTS_EIIA_TYPE_2"/>
    <property type="match status" value="1"/>
</dbReference>
<dbReference type="PROSITE" id="PS51372">
    <property type="entry name" value="PRD_2"/>
    <property type="match status" value="1"/>
</dbReference>
<evidence type="ECO:0000256" key="8">
    <source>
        <dbReference type="ARBA" id="ARBA00023159"/>
    </source>
</evidence>
<comment type="subcellular location">
    <subcellularLocation>
        <location evidence="1">Cytoplasm</location>
    </subcellularLocation>
</comment>
<organism evidence="12 13">
    <name type="scientific">Vagococcus fluvialis</name>
    <dbReference type="NCBI Taxonomy" id="2738"/>
    <lineage>
        <taxon>Bacteria</taxon>
        <taxon>Bacillati</taxon>
        <taxon>Bacillota</taxon>
        <taxon>Bacilli</taxon>
        <taxon>Lactobacillales</taxon>
        <taxon>Enterococcaceae</taxon>
        <taxon>Vagococcus</taxon>
    </lineage>
</organism>
<accession>A0A369ATP9</accession>
<dbReference type="InterPro" id="IPR013011">
    <property type="entry name" value="PTS_EIIB_2"/>
</dbReference>
<evidence type="ECO:0000256" key="3">
    <source>
        <dbReference type="ARBA" id="ARBA00022490"/>
    </source>
</evidence>
<dbReference type="InterPro" id="IPR036634">
    <property type="entry name" value="PRD_sf"/>
</dbReference>
<evidence type="ECO:0000256" key="6">
    <source>
        <dbReference type="ARBA" id="ARBA00022683"/>
    </source>
</evidence>
<dbReference type="EMBL" id="NGJX01000009">
    <property type="protein sequence ID" value="RSU01101.1"/>
    <property type="molecule type" value="Genomic_DNA"/>
</dbReference>
<dbReference type="PANTHER" id="PTHR36203:SF1">
    <property type="entry name" value="ASCORBATE-SPECIFIC PTS SYSTEM EIIA COMPONENT"/>
    <property type="match status" value="1"/>
</dbReference>
<dbReference type="InterPro" id="IPR002178">
    <property type="entry name" value="PTS_EIIA_type-2_dom"/>
</dbReference>
<evidence type="ECO:0000256" key="1">
    <source>
        <dbReference type="ARBA" id="ARBA00004496"/>
    </source>
</evidence>
<evidence type="ECO:0000256" key="2">
    <source>
        <dbReference type="ARBA" id="ARBA00022448"/>
    </source>
</evidence>
<dbReference type="GO" id="GO:0008982">
    <property type="term" value="F:protein-N(PI)-phosphohistidine-sugar phosphotransferase activity"/>
    <property type="evidence" value="ECO:0007669"/>
    <property type="project" value="InterPro"/>
</dbReference>
<dbReference type="Pfam" id="PF00874">
    <property type="entry name" value="PRD"/>
    <property type="match status" value="1"/>
</dbReference>
<dbReference type="Pfam" id="PF05043">
    <property type="entry name" value="Mga"/>
    <property type="match status" value="1"/>
</dbReference>
<evidence type="ECO:0000256" key="9">
    <source>
        <dbReference type="ARBA" id="ARBA00037387"/>
    </source>
</evidence>
<dbReference type="GeneID" id="63146852"/>
<comment type="function">
    <text evidence="9">The phosphoenolpyruvate-dependent sugar phosphotransferase system (sugar PTS), a major carbohydrate active transport system, catalyzes the phosphorylation of incoming sugar substrates concomitantly with their translocation across the cell membrane. The enzyme II UlaABC PTS system is involved in ascorbate transport.</text>
</comment>
<evidence type="ECO:0000256" key="10">
    <source>
        <dbReference type="ARBA" id="ARBA00041175"/>
    </source>
</evidence>
<keyword evidence="13" id="KW-1185">Reference proteome</keyword>
<dbReference type="GO" id="GO:0009401">
    <property type="term" value="P:phosphoenolpyruvate-dependent sugar phosphotransferase system"/>
    <property type="evidence" value="ECO:0007669"/>
    <property type="project" value="UniProtKB-KW"/>
</dbReference>
<proteinExistence type="predicted"/>
<evidence type="ECO:0000256" key="5">
    <source>
        <dbReference type="ARBA" id="ARBA00022679"/>
    </source>
</evidence>
<comment type="caution">
    <text evidence="12">The sequence shown here is derived from an EMBL/GenBank/DDBJ whole genome shotgun (WGS) entry which is preliminary data.</text>
</comment>
<gene>
    <name evidence="12" type="ORF">CBF32_09585</name>
</gene>
<dbReference type="RefSeq" id="WP_114289985.1">
    <property type="nucleotide sequence ID" value="NZ_NGJX01000009.1"/>
</dbReference>
<evidence type="ECO:0000313" key="13">
    <source>
        <dbReference type="Proteomes" id="UP000288197"/>
    </source>
</evidence>
<evidence type="ECO:0000256" key="11">
    <source>
        <dbReference type="ARBA" id="ARBA00042072"/>
    </source>
</evidence>
<dbReference type="SUPFAM" id="SSF63520">
    <property type="entry name" value="PTS-regulatory domain, PRD"/>
    <property type="match status" value="1"/>
</dbReference>
<name>A0A369ATP9_9ENTE</name>
<keyword evidence="8" id="KW-0010">Activator</keyword>
<keyword evidence="5" id="KW-0808">Transferase</keyword>
<dbReference type="GO" id="GO:0005737">
    <property type="term" value="C:cytoplasm"/>
    <property type="evidence" value="ECO:0007669"/>
    <property type="project" value="UniProtKB-SubCell"/>
</dbReference>
<keyword evidence="6" id="KW-0598">Phosphotransferase system</keyword>
<evidence type="ECO:0000256" key="7">
    <source>
        <dbReference type="ARBA" id="ARBA00022777"/>
    </source>
</evidence>
<sequence length="682" mass="79566">MRISERSKIIVNEIIKNKSITMEELSKKINLTRRQIEYSLDLANDYLKEIDHPEIERKKGVYVVDDSVKKLFNTNYSQNLKEVYVSESIDRAYFLFLMLVTRDDDFSINYFIDEFKVSKNTVVNDLKKTREILEKNNLDLEYSRKTGYQIVGDEWDIRNMIIIAINHVMNHFPNQEYLKHFMDISEEEWLSINHGIAEIEESLSTKFVDPIINHLPYIFFGIIARIELGNEISGVFFIDYEELSDTLEFKLVQHLLGEKEVGEEEQTYLTIHLLSTRVSLVDKSRPKDLPELKVALEEFVDEFEKNGFTKIINKDELINKLFTHLKPAYYRIKYDLTTDYQMIPKIDSDFKYIKILVKKSLEPLLKFLNTDISEIEISLISIIIGGHFIEHQQLNAQFRAIIVCQNGLAFSNLLKKSLIDGFSDFFFYEPMSIQEYNQFEEEYDVVFTACFLETSSLSFYLPEIPTKKELIRLRTNVLAVLYKIDNTDVSIDDVIDIAVSNASQVDVFEMKKELVALLTPTVVAPKEEAKVKGKKSLEDLLAVKFIKKISKEMDWITIINEVSKPLLRERLIDQGYINNVLNDHRELTSSIVLRQRIAIPHSSPTEGSKLGMSMLILDKPFFYNETESVRIIVMISSPDKQSHFKSLLQLLELSESNELYEFVLNNSEQEIQEKLLTYEFKN</sequence>
<dbReference type="InterPro" id="IPR051351">
    <property type="entry name" value="Ascorbate-PTS_EIIA_comp"/>
</dbReference>
<dbReference type="Gene3D" id="3.40.930.10">
    <property type="entry name" value="Mannitol-specific EII, Chain A"/>
    <property type="match status" value="1"/>
</dbReference>
<dbReference type="Proteomes" id="UP000288197">
    <property type="component" value="Unassembled WGS sequence"/>
</dbReference>
<reference evidence="12 13" key="1">
    <citation type="submission" date="2017-05" db="EMBL/GenBank/DDBJ databases">
        <title>Vagococcus spp. assemblies.</title>
        <authorList>
            <person name="Gulvik C.A."/>
        </authorList>
    </citation>
    <scope>NUCLEOTIDE SEQUENCE [LARGE SCALE GENOMIC DNA]</scope>
    <source>
        <strain evidence="12 13">NCFB 2497</strain>
    </source>
</reference>
<keyword evidence="2" id="KW-0813">Transport</keyword>
<evidence type="ECO:0000313" key="12">
    <source>
        <dbReference type="EMBL" id="RSU01101.1"/>
    </source>
</evidence>
<dbReference type="InterPro" id="IPR011608">
    <property type="entry name" value="PRD"/>
</dbReference>
<dbReference type="GO" id="GO:0006355">
    <property type="term" value="P:regulation of DNA-templated transcription"/>
    <property type="evidence" value="ECO:0007669"/>
    <property type="project" value="InterPro"/>
</dbReference>
<dbReference type="InterPro" id="IPR016152">
    <property type="entry name" value="PTrfase/Anion_transptr"/>
</dbReference>